<comment type="caution">
    <text evidence="1">The sequence shown here is derived from an EMBL/GenBank/DDBJ whole genome shotgun (WGS) entry which is preliminary data.</text>
</comment>
<dbReference type="Gene3D" id="1.25.40.20">
    <property type="entry name" value="Ankyrin repeat-containing domain"/>
    <property type="match status" value="1"/>
</dbReference>
<sequence length="181" mass="20418">MIMRSTVSRWIGIALLALVSVWAASLWYSFSRMPAMLVVLSSQHRFEGPLDSVYGPLYRWVARSALTTVLPRERDVAEINAEASAHALGVIEDDHFLEQVFQRYVERGLDVNARAQTVRQPSQLEAAVAVNEPQVVRLLLAHGAHADVKTTDGRSMRELAQEMQRRHPDRDYSRVQALLGQ</sequence>
<proteinExistence type="predicted"/>
<evidence type="ECO:0000313" key="1">
    <source>
        <dbReference type="EMBL" id="PPE64914.1"/>
    </source>
</evidence>
<name>A0A2S5SQD7_9BURK</name>
<dbReference type="EMBL" id="PSNX01000021">
    <property type="protein sequence ID" value="PPE64914.1"/>
    <property type="molecule type" value="Genomic_DNA"/>
</dbReference>
<organism evidence="1 2">
    <name type="scientific">Caldimonas caldifontis</name>
    <dbReference type="NCBI Taxonomy" id="1452508"/>
    <lineage>
        <taxon>Bacteria</taxon>
        <taxon>Pseudomonadati</taxon>
        <taxon>Pseudomonadota</taxon>
        <taxon>Betaproteobacteria</taxon>
        <taxon>Burkholderiales</taxon>
        <taxon>Sphaerotilaceae</taxon>
        <taxon>Caldimonas</taxon>
    </lineage>
</organism>
<dbReference type="AlphaFoldDB" id="A0A2S5SQD7"/>
<dbReference type="Proteomes" id="UP000238605">
    <property type="component" value="Unassembled WGS sequence"/>
</dbReference>
<dbReference type="InterPro" id="IPR036770">
    <property type="entry name" value="Ankyrin_rpt-contain_sf"/>
</dbReference>
<keyword evidence="2" id="KW-1185">Reference proteome</keyword>
<reference evidence="1 2" key="1">
    <citation type="submission" date="2018-02" db="EMBL/GenBank/DDBJ databases">
        <title>Reclassifiation of [Polyangium] brachysporum DSM 7029 as Guopingzhaonella breviflexa gen. nov., sp. nov., a member of the family Comamonadaceae.</title>
        <authorList>
            <person name="Tang B."/>
        </authorList>
    </citation>
    <scope>NUCLEOTIDE SEQUENCE [LARGE SCALE GENOMIC DNA]</scope>
    <source>
        <strain evidence="1 2">BCRC 80649</strain>
    </source>
</reference>
<dbReference type="SUPFAM" id="SSF48403">
    <property type="entry name" value="Ankyrin repeat"/>
    <property type="match status" value="1"/>
</dbReference>
<protein>
    <submittedName>
        <fullName evidence="1">Uncharacterized protein</fullName>
    </submittedName>
</protein>
<evidence type="ECO:0000313" key="2">
    <source>
        <dbReference type="Proteomes" id="UP000238605"/>
    </source>
</evidence>
<gene>
    <name evidence="1" type="ORF">C1704_17135</name>
</gene>
<accession>A0A2S5SQD7</accession>